<reference evidence="1 2" key="1">
    <citation type="submission" date="2019-04" db="EMBL/GenBank/DDBJ databases">
        <title>Comparative genomics and transcriptomics to analyze fruiting body development in filamentous ascomycetes.</title>
        <authorList>
            <consortium name="DOE Joint Genome Institute"/>
            <person name="Lutkenhaus R."/>
            <person name="Traeger S."/>
            <person name="Breuer J."/>
            <person name="Kuo A."/>
            <person name="Lipzen A."/>
            <person name="Pangilinan J."/>
            <person name="Dilworth D."/>
            <person name="Sandor L."/>
            <person name="Poggeler S."/>
            <person name="Barry K."/>
            <person name="Grigoriev I.V."/>
            <person name="Nowrousian M."/>
        </authorList>
    </citation>
    <scope>NUCLEOTIDE SEQUENCE [LARGE SCALE GENOMIC DNA]</scope>
    <source>
        <strain evidence="1 2">CBS 389.68</strain>
    </source>
</reference>
<proteinExistence type="predicted"/>
<gene>
    <name evidence="1" type="ORF">EX30DRAFT_245272</name>
</gene>
<dbReference type="InParanoid" id="A0A4S2MHZ4"/>
<accession>A0A4S2MHZ4</accession>
<dbReference type="AlphaFoldDB" id="A0A4S2MHZ4"/>
<evidence type="ECO:0000313" key="1">
    <source>
        <dbReference type="EMBL" id="TGZ76511.1"/>
    </source>
</evidence>
<name>A0A4S2MHZ4_9PEZI</name>
<keyword evidence="2" id="KW-1185">Reference proteome</keyword>
<organism evidence="1 2">
    <name type="scientific">Ascodesmis nigricans</name>
    <dbReference type="NCBI Taxonomy" id="341454"/>
    <lineage>
        <taxon>Eukaryota</taxon>
        <taxon>Fungi</taxon>
        <taxon>Dikarya</taxon>
        <taxon>Ascomycota</taxon>
        <taxon>Pezizomycotina</taxon>
        <taxon>Pezizomycetes</taxon>
        <taxon>Pezizales</taxon>
        <taxon>Ascodesmidaceae</taxon>
        <taxon>Ascodesmis</taxon>
    </lineage>
</organism>
<evidence type="ECO:0000313" key="2">
    <source>
        <dbReference type="Proteomes" id="UP000298138"/>
    </source>
</evidence>
<protein>
    <submittedName>
        <fullName evidence="1">Uncharacterized protein</fullName>
    </submittedName>
</protein>
<dbReference type="EMBL" id="ML220175">
    <property type="protein sequence ID" value="TGZ76511.1"/>
    <property type="molecule type" value="Genomic_DNA"/>
</dbReference>
<sequence>MRTSKLWNRGEALQHEGMEIIIIIHRDKGKSNWAEMESGVEEFGVEGEGWGRGKCIDFAGRWLFYGSLLKSLTPCSFHHPISTGARVVTMRHLHLLPRAMPQHHHLQPPTQAHQPQLHTTPLDYIHWRYPTTHILSSSSCFARSHMHLDYRLHNRNSAMSAYR</sequence>
<dbReference type="Proteomes" id="UP000298138">
    <property type="component" value="Unassembled WGS sequence"/>
</dbReference>